<dbReference type="EMBL" id="MCGO01000034">
    <property type="protein sequence ID" value="ORY40646.1"/>
    <property type="molecule type" value="Genomic_DNA"/>
</dbReference>
<organism evidence="1 2">
    <name type="scientific">Rhizoclosmatium globosum</name>
    <dbReference type="NCBI Taxonomy" id="329046"/>
    <lineage>
        <taxon>Eukaryota</taxon>
        <taxon>Fungi</taxon>
        <taxon>Fungi incertae sedis</taxon>
        <taxon>Chytridiomycota</taxon>
        <taxon>Chytridiomycota incertae sedis</taxon>
        <taxon>Chytridiomycetes</taxon>
        <taxon>Chytridiales</taxon>
        <taxon>Chytriomycetaceae</taxon>
        <taxon>Rhizoclosmatium</taxon>
    </lineage>
</organism>
<dbReference type="AlphaFoldDB" id="A0A1Y2C104"/>
<sequence length="69" mass="7900">MWDVKNVCEGLETDRCMEEEEEEEEERRKGLRVALFGGITLAKEPSNKVMLSGIKGTNTFGRTLTQFFN</sequence>
<reference evidence="1 2" key="1">
    <citation type="submission" date="2016-07" db="EMBL/GenBank/DDBJ databases">
        <title>Pervasive Adenine N6-methylation of Active Genes in Fungi.</title>
        <authorList>
            <consortium name="DOE Joint Genome Institute"/>
            <person name="Mondo S.J."/>
            <person name="Dannebaum R.O."/>
            <person name="Kuo R.C."/>
            <person name="Labutti K."/>
            <person name="Haridas S."/>
            <person name="Kuo A."/>
            <person name="Salamov A."/>
            <person name="Ahrendt S.R."/>
            <person name="Lipzen A."/>
            <person name="Sullivan W."/>
            <person name="Andreopoulos W.B."/>
            <person name="Clum A."/>
            <person name="Lindquist E."/>
            <person name="Daum C."/>
            <person name="Ramamoorthy G.K."/>
            <person name="Gryganskyi A."/>
            <person name="Culley D."/>
            <person name="Magnuson J.K."/>
            <person name="James T.Y."/>
            <person name="O'Malley M.A."/>
            <person name="Stajich J.E."/>
            <person name="Spatafora J.W."/>
            <person name="Visel A."/>
            <person name="Grigoriev I.V."/>
        </authorList>
    </citation>
    <scope>NUCLEOTIDE SEQUENCE [LARGE SCALE GENOMIC DNA]</scope>
    <source>
        <strain evidence="1 2">JEL800</strain>
    </source>
</reference>
<evidence type="ECO:0000313" key="1">
    <source>
        <dbReference type="EMBL" id="ORY40646.1"/>
    </source>
</evidence>
<protein>
    <submittedName>
        <fullName evidence="1">Uncharacterized protein</fullName>
    </submittedName>
</protein>
<keyword evidence="2" id="KW-1185">Reference proteome</keyword>
<dbReference type="Proteomes" id="UP000193642">
    <property type="component" value="Unassembled WGS sequence"/>
</dbReference>
<comment type="caution">
    <text evidence="1">The sequence shown here is derived from an EMBL/GenBank/DDBJ whole genome shotgun (WGS) entry which is preliminary data.</text>
</comment>
<name>A0A1Y2C104_9FUNG</name>
<gene>
    <name evidence="1" type="ORF">BCR33DRAFT_719196</name>
</gene>
<accession>A0A1Y2C104</accession>
<proteinExistence type="predicted"/>
<evidence type="ECO:0000313" key="2">
    <source>
        <dbReference type="Proteomes" id="UP000193642"/>
    </source>
</evidence>